<dbReference type="PANTHER" id="PTHR10057:SF0">
    <property type="entry name" value="TRANSLOCATOR PROTEIN"/>
    <property type="match status" value="1"/>
</dbReference>
<dbReference type="EnsemblMetazoa" id="G16739.4">
    <property type="protein sequence ID" value="G16739.4:cds"/>
    <property type="gene ID" value="G16739"/>
</dbReference>
<dbReference type="Pfam" id="PF03073">
    <property type="entry name" value="TspO_MBR"/>
    <property type="match status" value="1"/>
</dbReference>
<dbReference type="OMA" id="WSWLFFG"/>
<comment type="subcellular location">
    <subcellularLocation>
        <location evidence="1">Membrane</location>
        <topology evidence="1">Multi-pass membrane protein</topology>
    </subcellularLocation>
</comment>
<accession>A0A8W8J4P6</accession>
<keyword evidence="8" id="KW-1185">Reference proteome</keyword>
<dbReference type="GO" id="GO:0005741">
    <property type="term" value="C:mitochondrial outer membrane"/>
    <property type="evidence" value="ECO:0007669"/>
    <property type="project" value="TreeGrafter"/>
</dbReference>
<evidence type="ECO:0008006" key="9">
    <source>
        <dbReference type="Google" id="ProtNLM"/>
    </source>
</evidence>
<dbReference type="EnsemblMetazoa" id="G16739.8">
    <property type="protein sequence ID" value="G16739.8:cds"/>
    <property type="gene ID" value="G16739"/>
</dbReference>
<keyword evidence="5 6" id="KW-0472">Membrane</keyword>
<dbReference type="EnsemblMetazoa" id="G16739.2">
    <property type="protein sequence ID" value="G16739.2:cds"/>
    <property type="gene ID" value="G16739"/>
</dbReference>
<evidence type="ECO:0000256" key="4">
    <source>
        <dbReference type="ARBA" id="ARBA00022989"/>
    </source>
</evidence>
<organism evidence="7 8">
    <name type="scientific">Magallana gigas</name>
    <name type="common">Pacific oyster</name>
    <name type="synonym">Crassostrea gigas</name>
    <dbReference type="NCBI Taxonomy" id="29159"/>
    <lineage>
        <taxon>Eukaryota</taxon>
        <taxon>Metazoa</taxon>
        <taxon>Spiralia</taxon>
        <taxon>Lophotrochozoa</taxon>
        <taxon>Mollusca</taxon>
        <taxon>Bivalvia</taxon>
        <taxon>Autobranchia</taxon>
        <taxon>Pteriomorphia</taxon>
        <taxon>Ostreida</taxon>
        <taxon>Ostreoidea</taxon>
        <taxon>Ostreidae</taxon>
        <taxon>Magallana</taxon>
    </lineage>
</organism>
<dbReference type="InterPro" id="IPR004307">
    <property type="entry name" value="TspO_MBR"/>
</dbReference>
<dbReference type="EnsemblMetazoa" id="G16739.6">
    <property type="protein sequence ID" value="G16739.6:cds"/>
    <property type="gene ID" value="G16739"/>
</dbReference>
<keyword evidence="3 6" id="KW-0812">Transmembrane</keyword>
<evidence type="ECO:0000256" key="5">
    <source>
        <dbReference type="ARBA" id="ARBA00023136"/>
    </source>
</evidence>
<evidence type="ECO:0000313" key="8">
    <source>
        <dbReference type="Proteomes" id="UP000005408"/>
    </source>
</evidence>
<protein>
    <recommendedName>
        <fullName evidence="9">Translocator protein</fullName>
    </recommendedName>
</protein>
<feature type="transmembrane region" description="Helical" evidence="6">
    <location>
        <begin position="45"/>
        <end position="67"/>
    </location>
</feature>
<evidence type="ECO:0000313" key="7">
    <source>
        <dbReference type="EnsemblMetazoa" id="G16739.7:cds"/>
    </source>
</evidence>
<reference evidence="7" key="1">
    <citation type="submission" date="2022-08" db="UniProtKB">
        <authorList>
            <consortium name="EnsemblMetazoa"/>
        </authorList>
    </citation>
    <scope>IDENTIFICATION</scope>
    <source>
        <strain evidence="7">05x7-T-G4-1.051#20</strain>
    </source>
</reference>
<dbReference type="EnsemblMetazoa" id="G16739.7">
    <property type="protein sequence ID" value="G16739.7:cds"/>
    <property type="gene ID" value="G16739"/>
</dbReference>
<feature type="transmembrane region" description="Helical" evidence="6">
    <location>
        <begin position="105"/>
        <end position="123"/>
    </location>
</feature>
<dbReference type="CDD" id="cd15904">
    <property type="entry name" value="TSPO_MBR"/>
    <property type="match status" value="1"/>
</dbReference>
<dbReference type="Gene3D" id="1.20.1260.100">
    <property type="entry name" value="TspO/MBR protein"/>
    <property type="match status" value="1"/>
</dbReference>
<dbReference type="AlphaFoldDB" id="A0A8W8J4P6"/>
<dbReference type="Proteomes" id="UP000005408">
    <property type="component" value="Unassembled WGS sequence"/>
</dbReference>
<dbReference type="EnsemblMetazoa" id="G16739.1">
    <property type="protein sequence ID" value="G16739.1:cds"/>
    <property type="gene ID" value="G16739"/>
</dbReference>
<dbReference type="GO" id="GO:0033013">
    <property type="term" value="P:tetrapyrrole metabolic process"/>
    <property type="evidence" value="ECO:0007669"/>
    <property type="project" value="UniProtKB-ARBA"/>
</dbReference>
<evidence type="ECO:0000256" key="1">
    <source>
        <dbReference type="ARBA" id="ARBA00004141"/>
    </source>
</evidence>
<dbReference type="EnsemblMetazoa" id="G16739.9">
    <property type="protein sequence ID" value="G16739.9:cds"/>
    <property type="gene ID" value="G16739"/>
</dbReference>
<evidence type="ECO:0000256" key="2">
    <source>
        <dbReference type="ARBA" id="ARBA00007524"/>
    </source>
</evidence>
<dbReference type="EnsemblMetazoa" id="G16739.5">
    <property type="protein sequence ID" value="G16739.5:cds"/>
    <property type="gene ID" value="G16739"/>
</dbReference>
<dbReference type="OrthoDB" id="8841220at2759"/>
<keyword evidence="4 6" id="KW-1133">Transmembrane helix</keyword>
<proteinExistence type="inferred from homology"/>
<dbReference type="PANTHER" id="PTHR10057">
    <property type="entry name" value="PERIPHERAL-TYPE BENZODIAZEPINE RECEPTOR"/>
    <property type="match status" value="1"/>
</dbReference>
<feature type="transmembrane region" description="Helical" evidence="6">
    <location>
        <begin position="135"/>
        <end position="154"/>
    </location>
</feature>
<evidence type="ECO:0000256" key="3">
    <source>
        <dbReference type="ARBA" id="ARBA00022692"/>
    </source>
</evidence>
<dbReference type="FunFam" id="1.20.1260.100:FF:000001">
    <property type="entry name" value="translocator protein 2"/>
    <property type="match status" value="1"/>
</dbReference>
<dbReference type="InterPro" id="IPR038330">
    <property type="entry name" value="TspO/MBR-related_sf"/>
</dbReference>
<feature type="transmembrane region" description="Helical" evidence="6">
    <location>
        <begin position="79"/>
        <end position="99"/>
    </location>
</feature>
<comment type="similarity">
    <text evidence="2">Belongs to the TspO/BZRP family.</text>
</comment>
<sequence length="169" mass="18773">MSEYLKPAAAIALPFLGGAAGSVISRTNISQWYENIKRPSWRPPNYIFGPVWTALYGSMGYASYLVWRDGGGFQGEAALPLALYGTQLALNWAWTPIFFGAHRLGLATIEIGCLWGTIVATIFTFHKVNATAAHILFPYLGWVTFASVLTFKIWRMNKDDNEEKDSKSS</sequence>
<dbReference type="PIRSF" id="PIRSF005859">
    <property type="entry name" value="PBR"/>
    <property type="match status" value="1"/>
</dbReference>
<evidence type="ECO:0000256" key="6">
    <source>
        <dbReference type="SAM" id="Phobius"/>
    </source>
</evidence>
<name>A0A8W8J4P6_MAGGI</name>